<accession>A0ACC1NLC5</accession>
<gene>
    <name evidence="1" type="ORF">NUW58_g7258</name>
</gene>
<sequence length="1119" mass="126024">MNFAASGEPPAKKRRFFADPDNHASCDPATKSLQNGRASHDTNVEAPKSPQQASPRAPVPDHSPAPAQPLAESDAAITFDQDAFYALVGDAVSPEALAIIRSKCGDSLERAVNMYFDGTWKNYQKRLHPLMNSTTLPLSTPRPAAAKSPIGVESRVNIHHPPSTLDARYIGAFGAEGWATRSGTNLVKHGDIVKIERQKVQQTPLRMRLAASGKSDVIVRFTDSKGSEIGRLAKDAANWISSLIDQDVCKFEGTCVYAPERLRTNDTIFLQLRCFIKMGVFQGNGFALSDNRSTGLYEEKESDEERNLRLRQVGIVRLFQELNLAPTKSNTASPHNARQGLLDAAELAEKNSKLARSSTRYSDDGEEGEELEQGQLDALYRKAQSFDFNTPEAEPADTFAMNLRPYQKQSLYWMLAKEKDERNEARETSMHPLWEEYMWPLKDVDDKELPQIEGQANFYVNPYSGEMSLNFPYQEQHCLGGILADEMGLGKTIQMLSLIHSHKSEVVAHQANQPAKSVNGLLKTSQRAPGSQSVVSAPKTTLVIAPMSLLAQWQSEAENASKEGTLKSIVYYGNDKMENIRALCSRSNLTSAPDMIITSYGVVLSEYSQINSRHGDRESHKGLFSLNFFRIILDEAHTIKNRQSKTAKACYELSAEHRWVLTGTPIVNRLEDLFSLIRFLRVEPWNNFSFWRTFITTPFESKDFMRALDVVQTVLEPLVMRRTKDMKTPNGEPLVLLPPKSVEIVDVELSQAERAIYDYVFAKAKRTFSANIEKGTVMKAYTTIFAQILRLRQTCCHPTLVRNQDIVAEEELAGAEADAAAGLSDDMDLQSLIQQFTAATGDEKDANTFGAHVLEQIRDEAVSECPICSEEPMIDQTVTGCWHSACRQCLLDYMKHHTDRHETPRCFNCRKPLNSRDIFQVVRHDDDITTFQSSPKISLQRLGVNESSSKVVSLMKHLRELRREHQKMKSVVFSQFTSFMTLIEPALSKANMKFLRLDGSVNQKTRAAILKEFAESEKFTILLISLRAGGVGLNLTQAKRVYMMDPWWSFAVEAQAIDRVHRMGQDAEVKVYRFICKDSVEERMLKVQDRKKFIATSLGMMTDEEKRHQRIEDIKDLLS</sequence>
<dbReference type="EMBL" id="JAPDGR010001837">
    <property type="protein sequence ID" value="KAJ2979224.1"/>
    <property type="molecule type" value="Genomic_DNA"/>
</dbReference>
<reference evidence="1" key="1">
    <citation type="submission" date="2022-10" db="EMBL/GenBank/DDBJ databases">
        <title>Genome Sequence of Xylaria curta.</title>
        <authorList>
            <person name="Buettner E."/>
        </authorList>
    </citation>
    <scope>NUCLEOTIDE SEQUENCE</scope>
    <source>
        <strain evidence="1">Babe10</strain>
    </source>
</reference>
<comment type="caution">
    <text evidence="1">The sequence shown here is derived from an EMBL/GenBank/DDBJ whole genome shotgun (WGS) entry which is preliminary data.</text>
</comment>
<proteinExistence type="predicted"/>
<protein>
    <submittedName>
        <fullName evidence="1">Uncharacterized protein</fullName>
    </submittedName>
</protein>
<name>A0ACC1NLC5_9PEZI</name>
<organism evidence="1 2">
    <name type="scientific">Xylaria curta</name>
    <dbReference type="NCBI Taxonomy" id="42375"/>
    <lineage>
        <taxon>Eukaryota</taxon>
        <taxon>Fungi</taxon>
        <taxon>Dikarya</taxon>
        <taxon>Ascomycota</taxon>
        <taxon>Pezizomycotina</taxon>
        <taxon>Sordariomycetes</taxon>
        <taxon>Xylariomycetidae</taxon>
        <taxon>Xylariales</taxon>
        <taxon>Xylariaceae</taxon>
        <taxon>Xylaria</taxon>
    </lineage>
</organism>
<dbReference type="Proteomes" id="UP001143856">
    <property type="component" value="Unassembled WGS sequence"/>
</dbReference>
<evidence type="ECO:0000313" key="2">
    <source>
        <dbReference type="Proteomes" id="UP001143856"/>
    </source>
</evidence>
<keyword evidence="2" id="KW-1185">Reference proteome</keyword>
<evidence type="ECO:0000313" key="1">
    <source>
        <dbReference type="EMBL" id="KAJ2979224.1"/>
    </source>
</evidence>